<accession>A0A0V1EZS2</accession>
<evidence type="ECO:0000313" key="2">
    <source>
        <dbReference type="Proteomes" id="UP000054632"/>
    </source>
</evidence>
<name>A0A0V1EZS2_TRIPS</name>
<sequence>MRKCAGVSGAQSLASGLNRVRGRSLIRASNSHKMVCSSQLRSSDFPNTFLRAFFTDLTIRSQQPPHQGARSMLYLQSICRLANSSRIFSADLPCSKVRKKESACLNVRKLSDWITLCLPRRAMNRRKAAKKLIDVMSITSSKCTARVTMHVNKQM</sequence>
<proteinExistence type="predicted"/>
<gene>
    <name evidence="1" type="ORF">T4A_9900</name>
</gene>
<dbReference type="AlphaFoldDB" id="A0A0V1EZS2"/>
<organism evidence="1 2">
    <name type="scientific">Trichinella pseudospiralis</name>
    <name type="common">Parasitic roundworm</name>
    <dbReference type="NCBI Taxonomy" id="6337"/>
    <lineage>
        <taxon>Eukaryota</taxon>
        <taxon>Metazoa</taxon>
        <taxon>Ecdysozoa</taxon>
        <taxon>Nematoda</taxon>
        <taxon>Enoplea</taxon>
        <taxon>Dorylaimia</taxon>
        <taxon>Trichinellida</taxon>
        <taxon>Trichinellidae</taxon>
        <taxon>Trichinella</taxon>
    </lineage>
</organism>
<reference evidence="1 2" key="1">
    <citation type="submission" date="2015-01" db="EMBL/GenBank/DDBJ databases">
        <title>Evolution of Trichinella species and genotypes.</title>
        <authorList>
            <person name="Korhonen P.K."/>
            <person name="Edoardo P."/>
            <person name="Giuseppe L.R."/>
            <person name="Gasser R.B."/>
        </authorList>
    </citation>
    <scope>NUCLEOTIDE SEQUENCE [LARGE SCALE GENOMIC DNA]</scope>
    <source>
        <strain evidence="1">ISS13</strain>
    </source>
</reference>
<comment type="caution">
    <text evidence="1">The sequence shown here is derived from an EMBL/GenBank/DDBJ whole genome shotgun (WGS) entry which is preliminary data.</text>
</comment>
<protein>
    <submittedName>
        <fullName evidence="1">Uncharacterized protein</fullName>
    </submittedName>
</protein>
<evidence type="ECO:0000313" key="1">
    <source>
        <dbReference type="EMBL" id="KRY79179.1"/>
    </source>
</evidence>
<dbReference type="EMBL" id="JYDR01000002">
    <property type="protein sequence ID" value="KRY79179.1"/>
    <property type="molecule type" value="Genomic_DNA"/>
</dbReference>
<dbReference type="Proteomes" id="UP000054632">
    <property type="component" value="Unassembled WGS sequence"/>
</dbReference>